<dbReference type="Proteomes" id="UP001059844">
    <property type="component" value="Chromosome"/>
</dbReference>
<dbReference type="SUPFAM" id="SSF55729">
    <property type="entry name" value="Acyl-CoA N-acyltransferases (Nat)"/>
    <property type="match status" value="1"/>
</dbReference>
<dbReference type="InterPro" id="IPR050832">
    <property type="entry name" value="Bact_Acetyltransf"/>
</dbReference>
<dbReference type="InterPro" id="IPR000182">
    <property type="entry name" value="GNAT_dom"/>
</dbReference>
<dbReference type="Pfam" id="PF00583">
    <property type="entry name" value="Acetyltransf_1"/>
    <property type="match status" value="1"/>
</dbReference>
<dbReference type="EMBL" id="CP101751">
    <property type="protein sequence ID" value="UUC44265.1"/>
    <property type="molecule type" value="Genomic_DNA"/>
</dbReference>
<reference evidence="4" key="1">
    <citation type="submission" date="2022-07" db="EMBL/GenBank/DDBJ databases">
        <title>Isolation, identification, and degradation of a PFOSA degrading strain from sewage treatment plant.</title>
        <authorList>
            <person name="Zhang L."/>
            <person name="Huo Y."/>
        </authorList>
    </citation>
    <scope>NUCLEOTIDE SEQUENCE</scope>
    <source>
        <strain evidence="4">C1</strain>
    </source>
</reference>
<evidence type="ECO:0000313" key="4">
    <source>
        <dbReference type="EMBL" id="UUC44265.1"/>
    </source>
</evidence>
<organism evidence="4 5">
    <name type="scientific">Flavobacterium cerinum</name>
    <dbReference type="NCBI Taxonomy" id="2502784"/>
    <lineage>
        <taxon>Bacteria</taxon>
        <taxon>Pseudomonadati</taxon>
        <taxon>Bacteroidota</taxon>
        <taxon>Flavobacteriia</taxon>
        <taxon>Flavobacteriales</taxon>
        <taxon>Flavobacteriaceae</taxon>
        <taxon>Flavobacterium</taxon>
    </lineage>
</organism>
<keyword evidence="1" id="KW-0808">Transferase</keyword>
<dbReference type="PROSITE" id="PS51186">
    <property type="entry name" value="GNAT"/>
    <property type="match status" value="1"/>
</dbReference>
<sequence>MNIFRFSFFTMPIRKATLADNDKIQDLLAQMGYPDTGDFIRKKIELLIAHPDEVLLVYEEADTVLAFISIHFIPQLALEGDFARISYFAVDQAARSKGIGKEMESYCVKLARERNCDRIELHSHFRRTKAHQFYERQGYTEVPKYLVKSLK</sequence>
<dbReference type="PANTHER" id="PTHR43877">
    <property type="entry name" value="AMINOALKYLPHOSPHONATE N-ACETYLTRANSFERASE-RELATED-RELATED"/>
    <property type="match status" value="1"/>
</dbReference>
<dbReference type="CDD" id="cd04301">
    <property type="entry name" value="NAT_SF"/>
    <property type="match status" value="1"/>
</dbReference>
<dbReference type="RefSeq" id="WP_256549938.1">
    <property type="nucleotide sequence ID" value="NZ_CP101751.1"/>
</dbReference>
<name>A0ABY5IN38_9FLAO</name>
<gene>
    <name evidence="4" type="ORF">NOX80_11540</name>
</gene>
<evidence type="ECO:0000313" key="5">
    <source>
        <dbReference type="Proteomes" id="UP001059844"/>
    </source>
</evidence>
<protein>
    <submittedName>
        <fullName evidence="4">GNAT family N-acetyltransferase</fullName>
    </submittedName>
</protein>
<accession>A0ABY5IN38</accession>
<evidence type="ECO:0000256" key="1">
    <source>
        <dbReference type="ARBA" id="ARBA00022679"/>
    </source>
</evidence>
<keyword evidence="5" id="KW-1185">Reference proteome</keyword>
<proteinExistence type="predicted"/>
<evidence type="ECO:0000259" key="3">
    <source>
        <dbReference type="PROSITE" id="PS51186"/>
    </source>
</evidence>
<dbReference type="InterPro" id="IPR016181">
    <property type="entry name" value="Acyl_CoA_acyltransferase"/>
</dbReference>
<feature type="domain" description="N-acetyltransferase" evidence="3">
    <location>
        <begin position="11"/>
        <end position="151"/>
    </location>
</feature>
<evidence type="ECO:0000256" key="2">
    <source>
        <dbReference type="ARBA" id="ARBA00023315"/>
    </source>
</evidence>
<dbReference type="Gene3D" id="3.40.630.30">
    <property type="match status" value="1"/>
</dbReference>
<keyword evidence="2" id="KW-0012">Acyltransferase</keyword>